<dbReference type="EnsemblFungi" id="CEF86234">
    <property type="protein sequence ID" value="CEF86234"/>
    <property type="gene ID" value="FGRRES_17582"/>
</dbReference>
<feature type="region of interest" description="Disordered" evidence="2">
    <location>
        <begin position="65"/>
        <end position="88"/>
    </location>
</feature>
<evidence type="ECO:0000256" key="1">
    <source>
        <dbReference type="ARBA" id="ARBA00022737"/>
    </source>
</evidence>
<feature type="compositionally biased region" description="Basic and acidic residues" evidence="2">
    <location>
        <begin position="559"/>
        <end position="570"/>
    </location>
</feature>
<evidence type="ECO:0000313" key="7">
    <source>
        <dbReference type="Proteomes" id="UP000070720"/>
    </source>
</evidence>
<dbReference type="eggNOG" id="ENOG502SM5F">
    <property type="taxonomic scope" value="Eukaryota"/>
</dbReference>
<dbReference type="AlphaFoldDB" id="A0A098DY11"/>
<dbReference type="PANTHER" id="PTHR10039:SF17">
    <property type="entry name" value="FUNGAL STAND N-TERMINAL GOODBYE DOMAIN-CONTAINING PROTEIN-RELATED"/>
    <property type="match status" value="1"/>
</dbReference>
<evidence type="ECO:0000259" key="4">
    <source>
        <dbReference type="Pfam" id="PF24883"/>
    </source>
</evidence>
<feature type="region of interest" description="Disordered" evidence="2">
    <location>
        <begin position="559"/>
        <end position="580"/>
    </location>
</feature>
<reference evidence="6 7" key="2">
    <citation type="journal article" date="2010" name="Nature">
        <title>Comparative genomics reveals mobile pathogenicity chromosomes in Fusarium.</title>
        <authorList>
            <person name="Ma L.J."/>
            <person name="van der Does H.C."/>
            <person name="Borkovich K.A."/>
            <person name="Coleman J.J."/>
            <person name="Daboussi M.J."/>
            <person name="Di Pietro A."/>
            <person name="Dufresne M."/>
            <person name="Freitag M."/>
            <person name="Grabherr M."/>
            <person name="Henrissat B."/>
            <person name="Houterman P.M."/>
            <person name="Kang S."/>
            <person name="Shim W.B."/>
            <person name="Woloshuk C."/>
            <person name="Xie X."/>
            <person name="Xu J.R."/>
            <person name="Antoniw J."/>
            <person name="Baker S.E."/>
            <person name="Bluhm B.H."/>
            <person name="Breakspear A."/>
            <person name="Brown D.W."/>
            <person name="Butchko R.A."/>
            <person name="Chapman S."/>
            <person name="Coulson R."/>
            <person name="Coutinho P.M."/>
            <person name="Danchin E.G."/>
            <person name="Diener A."/>
            <person name="Gale L.R."/>
            <person name="Gardiner D.M."/>
            <person name="Goff S."/>
            <person name="Hammond-Kosack K.E."/>
            <person name="Hilburn K."/>
            <person name="Hua-Van A."/>
            <person name="Jonkers W."/>
            <person name="Kazan K."/>
            <person name="Kodira C.D."/>
            <person name="Koehrsen M."/>
            <person name="Kumar L."/>
            <person name="Lee Y.H."/>
            <person name="Li L."/>
            <person name="Manners J.M."/>
            <person name="Miranda-Saavedra D."/>
            <person name="Mukherjee M."/>
            <person name="Park G."/>
            <person name="Park J."/>
            <person name="Park S.Y."/>
            <person name="Proctor R.H."/>
            <person name="Regev A."/>
            <person name="Ruiz-Roldan M.C."/>
            <person name="Sain D."/>
            <person name="Sakthikumar S."/>
            <person name="Sykes S."/>
            <person name="Schwartz D.C."/>
            <person name="Turgeon B.G."/>
            <person name="Wapinski I."/>
            <person name="Yoder O."/>
            <person name="Young S."/>
            <person name="Zeng Q."/>
            <person name="Zhou S."/>
            <person name="Galagan J."/>
            <person name="Cuomo C.A."/>
            <person name="Kistler H.C."/>
            <person name="Rep M."/>
        </authorList>
    </citation>
    <scope>GENOME REANNOTATION</scope>
    <source>
        <strain evidence="7">ATCC MYA-4620 / CBS 123657 / FGSC 9075 / NRRL 31084 / PH-1</strain>
        <strain evidence="6">PH-1 / ATCC MYA-4620 / FGSC 9075 / NRRL 31084</strain>
    </source>
</reference>
<dbReference type="PANTHER" id="PTHR10039">
    <property type="entry name" value="AMELOGENIN"/>
    <property type="match status" value="1"/>
</dbReference>
<dbReference type="Gene3D" id="3.40.50.300">
    <property type="entry name" value="P-loop containing nucleotide triphosphate hydrolases"/>
    <property type="match status" value="1"/>
</dbReference>
<dbReference type="InterPro" id="IPR056884">
    <property type="entry name" value="NPHP3-like_N"/>
</dbReference>
<name>A0A098DY11_GIBZE</name>
<dbReference type="EMBL" id="HG970334">
    <property type="protein sequence ID" value="CEF86234.1"/>
    <property type="molecule type" value="Genomic_DNA"/>
</dbReference>
<dbReference type="InParanoid" id="A0A098DY11"/>
<organism evidence="5 7">
    <name type="scientific">Gibberella zeae (strain ATCC MYA-4620 / CBS 123657 / FGSC 9075 / NRRL 31084 / PH-1)</name>
    <name type="common">Wheat head blight fungus</name>
    <name type="synonym">Fusarium graminearum</name>
    <dbReference type="NCBI Taxonomy" id="229533"/>
    <lineage>
        <taxon>Eukaryota</taxon>
        <taxon>Fungi</taxon>
        <taxon>Dikarya</taxon>
        <taxon>Ascomycota</taxon>
        <taxon>Pezizomycotina</taxon>
        <taxon>Sordariomycetes</taxon>
        <taxon>Hypocreomycetidae</taxon>
        <taxon>Hypocreales</taxon>
        <taxon>Nectriaceae</taxon>
        <taxon>Fusarium</taxon>
    </lineage>
</organism>
<keyword evidence="7" id="KW-1185">Reference proteome</keyword>
<keyword evidence="1" id="KW-0677">Repeat</keyword>
<dbReference type="Pfam" id="PF17109">
    <property type="entry name" value="Goodbye"/>
    <property type="match status" value="1"/>
</dbReference>
<dbReference type="VEuPathDB" id="FungiDB:FGRAMPH1_01G21641"/>
<dbReference type="Pfam" id="PF24883">
    <property type="entry name" value="NPHP3_N"/>
    <property type="match status" value="1"/>
</dbReference>
<protein>
    <submittedName>
        <fullName evidence="5">Chromosome 3, complete genome</fullName>
    </submittedName>
</protein>
<dbReference type="InterPro" id="IPR031350">
    <property type="entry name" value="Goodbye_dom"/>
</dbReference>
<accession>A0A098DY11</accession>
<gene>
    <name evidence="6" type="primary">FG11265.1</name>
    <name evidence="5" type="ORF">FGRAMPH1_01T21641</name>
</gene>
<proteinExistence type="predicted"/>
<dbReference type="InterPro" id="IPR027417">
    <property type="entry name" value="P-loop_NTPase"/>
</dbReference>
<dbReference type="SUPFAM" id="SSF52540">
    <property type="entry name" value="P-loop containing nucleoside triphosphate hydrolases"/>
    <property type="match status" value="1"/>
</dbReference>
<sequence>MDSNVYSADKLWEEALNDYGVTQHRSEVQRLVKKITDDWKGSESSDNTDRILDYVETELTSFKAFRNPPRKDRPWSSQRSEPPSPGLREMVRGGLKSLAMGFKNVSDMAGQGAGIGFPPAGLIVAVVGHIAGACLAVSADYDLIEQLFRIMDSFTGRLRLLDDNILNRGNYHKMISLVFCKMLEFCTHIRRTIEDKKCRIFDFAKALWRGEDQKLREAYDGVVRQIDELDKATVMQTLAVAVGHADQLSRFDKEAKKRHEHTWELITSHSRENKKGQMHMEKTIMQTFSNLIKPIGPTTKSVSASHTTLESVTWSLSSGAEPYVTRQLRESTQIQIAGTCDWVLNMKEYAEFHENRGFLSITGGPGTGKSVLTAAIFWKLKLQFESDPATSVAFFTFDKNIKQLRSLSNMLSFCAAQVAHSDIGYGERIRAKIEEWDDSRKQNSNQELWSGLFEEQFKPSLDSQRMMYLVVDGADQLDQKYSADFASFIRQSAENSLNISFVVAGDFNDRIQCSCQEILLDKEAIRQSGDFRRATVAQLENFHNLSRLRPQLKRSVADKISKTADSEHTNSRNLSPFKYD</sequence>
<evidence type="ECO:0000259" key="3">
    <source>
        <dbReference type="Pfam" id="PF17109"/>
    </source>
</evidence>
<reference evidence="6 7" key="1">
    <citation type="journal article" date="2007" name="Science">
        <title>The Fusarium graminearum genome reveals a link between localized polymorphism and pathogen specialization.</title>
        <authorList>
            <person name="Cuomo C.A."/>
            <person name="Gueldener U."/>
            <person name="Xu J.-R."/>
            <person name="Trail F."/>
            <person name="Turgeon B.G."/>
            <person name="Di Pietro A."/>
            <person name="Walton J.D."/>
            <person name="Ma L.-J."/>
            <person name="Baker S.E."/>
            <person name="Rep M."/>
            <person name="Adam G."/>
            <person name="Antoniw J."/>
            <person name="Baldwin T."/>
            <person name="Calvo S.E."/>
            <person name="Chang Y.-L."/>
            <person name="DeCaprio D."/>
            <person name="Gale L.R."/>
            <person name="Gnerre S."/>
            <person name="Goswami R.S."/>
            <person name="Hammond-Kosack K."/>
            <person name="Harris L.J."/>
            <person name="Hilburn K."/>
            <person name="Kennell J.C."/>
            <person name="Kroken S."/>
            <person name="Magnuson J.K."/>
            <person name="Mannhaupt G."/>
            <person name="Mauceli E.W."/>
            <person name="Mewes H.-W."/>
            <person name="Mitterbauer R."/>
            <person name="Muehlbauer G."/>
            <person name="Muensterkoetter M."/>
            <person name="Nelson D."/>
            <person name="O'Donnell K."/>
            <person name="Ouellet T."/>
            <person name="Qi W."/>
            <person name="Quesneville H."/>
            <person name="Roncero M.I.G."/>
            <person name="Seong K.-Y."/>
            <person name="Tetko I.V."/>
            <person name="Urban M."/>
            <person name="Waalwijk C."/>
            <person name="Ward T.J."/>
            <person name="Yao J."/>
            <person name="Birren B.W."/>
            <person name="Kistler H.C."/>
        </authorList>
    </citation>
    <scope>NUCLEOTIDE SEQUENCE [LARGE SCALE GENOMIC DNA]</scope>
    <source>
        <strain evidence="7">ATCC MYA-4620 / CBS 123657 / FGSC 9075 / NRRL 31084 / PH-1</strain>
        <strain evidence="6">PH-1 / ATCC MYA-4620 / FGSC 9075 / NRRL 31084</strain>
    </source>
</reference>
<feature type="domain" description="Fungal STAND N-terminal Goodbye" evidence="3">
    <location>
        <begin position="101"/>
        <end position="159"/>
    </location>
</feature>
<feature type="domain" description="Nephrocystin 3-like N-terminal" evidence="4">
    <location>
        <begin position="338"/>
        <end position="503"/>
    </location>
</feature>
<accession>A0A0E0SIH1</accession>
<evidence type="ECO:0000256" key="2">
    <source>
        <dbReference type="SAM" id="MobiDB-lite"/>
    </source>
</evidence>
<evidence type="ECO:0000313" key="5">
    <source>
        <dbReference type="EMBL" id="CEF86234.1"/>
    </source>
</evidence>
<evidence type="ECO:0000313" key="6">
    <source>
        <dbReference type="EnsemblFungi" id="CEF86234"/>
    </source>
</evidence>
<dbReference type="Proteomes" id="UP000070720">
    <property type="component" value="Chromosome 3"/>
</dbReference>
<reference evidence="6" key="4">
    <citation type="submission" date="2017-01" db="UniProtKB">
        <authorList>
            <consortium name="EnsemblFungi"/>
        </authorList>
    </citation>
    <scope>IDENTIFICATION</scope>
    <source>
        <strain evidence="6">PH-1 / ATCC MYA-4620 / FGSC 9075 / NRRL 31084</strain>
    </source>
</reference>
<reference evidence="5 7" key="3">
    <citation type="journal article" date="2015" name="BMC Genomics">
        <title>The completed genome sequence of the pathogenic ascomycete fungus Fusarium graminearum.</title>
        <authorList>
            <person name="King R."/>
            <person name="Urban M."/>
            <person name="Hammond-Kosack M.C."/>
            <person name="Hassani-Pak K."/>
            <person name="Hammond-Kosack K.E."/>
        </authorList>
    </citation>
    <scope>NUCLEOTIDE SEQUENCE [LARGE SCALE GENOMIC DNA]</scope>
    <source>
        <strain evidence="7">ATCC MYA-4620 / CBS 123657 / FGSC 9075 / NRRL 31084 / PH-1</strain>
        <strain evidence="5">PH-1</strain>
    </source>
</reference>